<organism evidence="1 2">
    <name type="scientific">Micavibrio aeruginosavorus (strain ARL-13)</name>
    <dbReference type="NCBI Taxonomy" id="856793"/>
    <lineage>
        <taxon>Bacteria</taxon>
        <taxon>Pseudomonadati</taxon>
        <taxon>Bdellovibrionota</taxon>
        <taxon>Bdellovibrionia</taxon>
        <taxon>Bdellovibrionales</taxon>
        <taxon>Pseudobdellovibrionaceae</taxon>
        <taxon>Micavibrio</taxon>
    </lineage>
</organism>
<name>G2KRN3_MICAA</name>
<proteinExistence type="predicted"/>
<gene>
    <name evidence="1" type="ordered locus">MICA_1273</name>
</gene>
<dbReference type="AlphaFoldDB" id="G2KRN3"/>
<keyword evidence="2" id="KW-1185">Reference proteome</keyword>
<accession>G2KRN3</accession>
<dbReference type="HOGENOM" id="CLU_743564_0_0_5"/>
<evidence type="ECO:0000313" key="1">
    <source>
        <dbReference type="EMBL" id="AEP09595.1"/>
    </source>
</evidence>
<dbReference type="RefSeq" id="WP_014102818.1">
    <property type="nucleotide sequence ID" value="NC_016026.1"/>
</dbReference>
<reference evidence="1 2" key="1">
    <citation type="journal article" date="2011" name="BMC Genomics">
        <title>Genomic insights into an obligate epibiotic bacterial predator: Micavibrio aeruginosavorus ARL-13.</title>
        <authorList>
            <person name="Wang Z."/>
            <person name="Kadouri D."/>
            <person name="Wu M."/>
        </authorList>
    </citation>
    <scope>NUCLEOTIDE SEQUENCE [LARGE SCALE GENOMIC DNA]</scope>
    <source>
        <strain evidence="1 2">ARL-13</strain>
    </source>
</reference>
<dbReference type="STRING" id="856793.MICA_1273"/>
<dbReference type="EMBL" id="CP002382">
    <property type="protein sequence ID" value="AEP09595.1"/>
    <property type="molecule type" value="Genomic_DNA"/>
</dbReference>
<dbReference type="KEGG" id="mai:MICA_1273"/>
<protein>
    <recommendedName>
        <fullName evidence="3">Haem-binding uptake Tiki superfamily ChaN domain-containing protein</fullName>
    </recommendedName>
</protein>
<dbReference type="OrthoDB" id="9786718at2"/>
<sequence length="377" mass="41340">MSPFDDPFSETIIRSARDGIAGHYINCSANPYDLRPAANIIVGAAAKMRADLADDVPLVILIGETHNISAHLELQHLVAATFHDQGTVFAQAMERPSNTLAHMMTEAMGLDVSRGEGYYDSLIPFDPRGTASLAASIVCMHPEWAPVAEKNFNAFLYHNDIPTIFNDAARDFSLNHAMLDMTDPLVQAGALIYTRDDEYVADAISSSGMAVRNWVMAKRGLAFMQGHHVNVMVQNIGAHHLLGCRSDGFGYAESLSALYQKNGAAVLPVFLASSDMAGGVGIIPNAGRADLTRGVLIEGLAPDIFCDPDYDGEDRDKYNYQDGAEQAFITEKLHRESGHLLQFFDIAVHKDEYEEIAIRHCIDVEKAYHTTRNKLTP</sequence>
<dbReference type="Proteomes" id="UP000009286">
    <property type="component" value="Chromosome"/>
</dbReference>
<evidence type="ECO:0008006" key="3">
    <source>
        <dbReference type="Google" id="ProtNLM"/>
    </source>
</evidence>
<evidence type="ECO:0000313" key="2">
    <source>
        <dbReference type="Proteomes" id="UP000009286"/>
    </source>
</evidence>